<dbReference type="Proteomes" id="UP000557204">
    <property type="component" value="Unassembled WGS sequence"/>
</dbReference>
<dbReference type="GO" id="GO:0006629">
    <property type="term" value="P:lipid metabolic process"/>
    <property type="evidence" value="ECO:0007669"/>
    <property type="project" value="InterPro"/>
</dbReference>
<reference evidence="2 3" key="1">
    <citation type="submission" date="2020-05" db="EMBL/GenBank/DDBJ databases">
        <title>Genome sequence of Isoptericola sp. JC619 isolated from Chilika lagoon, India.</title>
        <authorList>
            <person name="Kumar D."/>
            <person name="Appam K."/>
            <person name="Gandham S."/>
            <person name="Uppada J."/>
            <person name="Sasikala C."/>
            <person name="Venkata Ramana C."/>
        </authorList>
    </citation>
    <scope>NUCLEOTIDE SEQUENCE [LARGE SCALE GENOMIC DNA]</scope>
    <source>
        <strain evidence="2 3">JC619</strain>
    </source>
</reference>
<evidence type="ECO:0000313" key="2">
    <source>
        <dbReference type="EMBL" id="NNU27042.1"/>
    </source>
</evidence>
<dbReference type="SUPFAM" id="SSF51695">
    <property type="entry name" value="PLC-like phosphodiesterases"/>
    <property type="match status" value="1"/>
</dbReference>
<evidence type="ECO:0000313" key="3">
    <source>
        <dbReference type="Proteomes" id="UP000557204"/>
    </source>
</evidence>
<evidence type="ECO:0000259" key="1">
    <source>
        <dbReference type="PROSITE" id="PS51704"/>
    </source>
</evidence>
<name>A0A849JUQ7_9MICO</name>
<dbReference type="RefSeq" id="WP_171246538.1">
    <property type="nucleotide sequence ID" value="NZ_JABFAJ010000010.1"/>
</dbReference>
<dbReference type="Pfam" id="PF03009">
    <property type="entry name" value="GDPD"/>
    <property type="match status" value="1"/>
</dbReference>
<organism evidence="2 3">
    <name type="scientific">Isoptericola sediminis</name>
    <dbReference type="NCBI Taxonomy" id="2733572"/>
    <lineage>
        <taxon>Bacteria</taxon>
        <taxon>Bacillati</taxon>
        <taxon>Actinomycetota</taxon>
        <taxon>Actinomycetes</taxon>
        <taxon>Micrococcales</taxon>
        <taxon>Promicromonosporaceae</taxon>
        <taxon>Isoptericola</taxon>
    </lineage>
</organism>
<feature type="domain" description="GP-PDE" evidence="1">
    <location>
        <begin position="17"/>
        <end position="254"/>
    </location>
</feature>
<dbReference type="InterPro" id="IPR030395">
    <property type="entry name" value="GP_PDE_dom"/>
</dbReference>
<protein>
    <submittedName>
        <fullName evidence="2">Glycerophosphodiester phosphodiesterase</fullName>
    </submittedName>
</protein>
<keyword evidence="3" id="KW-1185">Reference proteome</keyword>
<sequence length="267" mass="27741">MVVVTTLLPDHPDPDRPVVVAHRGYSAVAPQNTFAAFDAAWRAGAPALELDVRLSADGVPVVIHDPVVDRVTDGSGAVADLDVHTLQGLDAGGPFSSAFAGQRIPLLQDVLAFLAARPGMDLLCEYKGAWTTEQVAPTTSAIDAAGLAGRCIVQGFHRGTVAALREAAPHLPRGLLCEEVPADLLDAAADLDVVTVNPAVASVLADPALVRHAQAAGRRVMPWTANSSREWELLLGAGVDGVVTDRPGELRGWLSGRARRGAGSVVG</sequence>
<dbReference type="PROSITE" id="PS51704">
    <property type="entry name" value="GP_PDE"/>
    <property type="match status" value="1"/>
</dbReference>
<accession>A0A849JUQ7</accession>
<dbReference type="GO" id="GO:0008081">
    <property type="term" value="F:phosphoric diester hydrolase activity"/>
    <property type="evidence" value="ECO:0007669"/>
    <property type="project" value="InterPro"/>
</dbReference>
<dbReference type="AlphaFoldDB" id="A0A849JUQ7"/>
<dbReference type="EMBL" id="JABFAJ010000010">
    <property type="protein sequence ID" value="NNU27042.1"/>
    <property type="molecule type" value="Genomic_DNA"/>
</dbReference>
<gene>
    <name evidence="2" type="ORF">HLI28_05710</name>
</gene>
<dbReference type="PANTHER" id="PTHR46211">
    <property type="entry name" value="GLYCEROPHOSPHORYL DIESTER PHOSPHODIESTERASE"/>
    <property type="match status" value="1"/>
</dbReference>
<dbReference type="PANTHER" id="PTHR46211:SF14">
    <property type="entry name" value="GLYCEROPHOSPHODIESTER PHOSPHODIESTERASE"/>
    <property type="match status" value="1"/>
</dbReference>
<dbReference type="Gene3D" id="3.20.20.190">
    <property type="entry name" value="Phosphatidylinositol (PI) phosphodiesterase"/>
    <property type="match status" value="1"/>
</dbReference>
<comment type="caution">
    <text evidence="2">The sequence shown here is derived from an EMBL/GenBank/DDBJ whole genome shotgun (WGS) entry which is preliminary data.</text>
</comment>
<proteinExistence type="predicted"/>
<dbReference type="InterPro" id="IPR017946">
    <property type="entry name" value="PLC-like_Pdiesterase_TIM-brl"/>
</dbReference>